<dbReference type="Proteomes" id="UP001458946">
    <property type="component" value="Unassembled WGS sequence"/>
</dbReference>
<evidence type="ECO:0008006" key="5">
    <source>
        <dbReference type="Google" id="ProtNLM"/>
    </source>
</evidence>
<dbReference type="EMBL" id="BAABRN010000010">
    <property type="protein sequence ID" value="GAA5501515.1"/>
    <property type="molecule type" value="Genomic_DNA"/>
</dbReference>
<keyword evidence="1" id="KW-0732">Signal</keyword>
<dbReference type="InterPro" id="IPR050955">
    <property type="entry name" value="Plant_Biomass_Hydrol_Est"/>
</dbReference>
<proteinExistence type="predicted"/>
<dbReference type="SUPFAM" id="SSF53474">
    <property type="entry name" value="alpha/beta-Hydrolases"/>
    <property type="match status" value="1"/>
</dbReference>
<gene>
    <name evidence="3" type="ORF">Dxin01_01247</name>
</gene>
<keyword evidence="4" id="KW-1185">Reference proteome</keyword>
<evidence type="ECO:0000313" key="4">
    <source>
        <dbReference type="Proteomes" id="UP001458946"/>
    </source>
</evidence>
<dbReference type="InterPro" id="IPR029058">
    <property type="entry name" value="AB_hydrolase_fold"/>
</dbReference>
<evidence type="ECO:0000256" key="1">
    <source>
        <dbReference type="ARBA" id="ARBA00022729"/>
    </source>
</evidence>
<dbReference type="RefSeq" id="WP_353541487.1">
    <property type="nucleotide sequence ID" value="NZ_BAABRN010000010.1"/>
</dbReference>
<sequence>MSRNQPTVHPALSAGLLGLSALSAAGAYLVYAKPVPEPELPAQVVKARLQVGPLERSYVAVIPDHLPLGAPLVVMAHGTGQNAASLRSTSGYRLDELAVQHGFVVVYPDAYKGRWQDCRRVGAPRDPELDDSAFIRALIEQLVGEHGLDASKVFAAGFSNGGQLVFMLMTTLNDVLAGAAVIGATYPTPDNRTCAAPKRGLPLLMVNGTADPIVPFFGGEISLFGFQPRGTALSAHDTASYFASLNGIRTPPVSEELQHGPHFRVNLRRFEDDPLPPVAQYIIEGGGHVIAGPNVAFPRLMGATDRELDSLALIWHFFEQVGQAPKEASERQNV</sequence>
<dbReference type="PANTHER" id="PTHR43037:SF1">
    <property type="entry name" value="BLL1128 PROTEIN"/>
    <property type="match status" value="1"/>
</dbReference>
<keyword evidence="2" id="KW-0378">Hydrolase</keyword>
<dbReference type="InterPro" id="IPR010126">
    <property type="entry name" value="Esterase_phb"/>
</dbReference>
<comment type="caution">
    <text evidence="3">The sequence shown here is derived from an EMBL/GenBank/DDBJ whole genome shotgun (WGS) entry which is preliminary data.</text>
</comment>
<protein>
    <recommendedName>
        <fullName evidence="5">Polyhydroxybutyrate depolymerase</fullName>
    </recommendedName>
</protein>
<accession>A0ABP9VBF3</accession>
<organism evidence="3 4">
    <name type="scientific">Deinococcus xinjiangensis</name>
    <dbReference type="NCBI Taxonomy" id="457454"/>
    <lineage>
        <taxon>Bacteria</taxon>
        <taxon>Thermotogati</taxon>
        <taxon>Deinococcota</taxon>
        <taxon>Deinococci</taxon>
        <taxon>Deinococcales</taxon>
        <taxon>Deinococcaceae</taxon>
        <taxon>Deinococcus</taxon>
    </lineage>
</organism>
<dbReference type="Pfam" id="PF10503">
    <property type="entry name" value="Esterase_PHB"/>
    <property type="match status" value="1"/>
</dbReference>
<dbReference type="PANTHER" id="PTHR43037">
    <property type="entry name" value="UNNAMED PRODUCT-RELATED"/>
    <property type="match status" value="1"/>
</dbReference>
<dbReference type="Gene3D" id="3.40.50.1820">
    <property type="entry name" value="alpha/beta hydrolase"/>
    <property type="match status" value="1"/>
</dbReference>
<evidence type="ECO:0000313" key="3">
    <source>
        <dbReference type="EMBL" id="GAA5501515.1"/>
    </source>
</evidence>
<name>A0ABP9VBF3_9DEIO</name>
<reference evidence="3 4" key="1">
    <citation type="submission" date="2024-02" db="EMBL/GenBank/DDBJ databases">
        <title>Deinococcus xinjiangensis NBRC 107630.</title>
        <authorList>
            <person name="Ichikawa N."/>
            <person name="Katano-Makiyama Y."/>
            <person name="Hidaka K."/>
        </authorList>
    </citation>
    <scope>NUCLEOTIDE SEQUENCE [LARGE SCALE GENOMIC DNA]</scope>
    <source>
        <strain evidence="3 4">NBRC 107630</strain>
    </source>
</reference>
<evidence type="ECO:0000256" key="2">
    <source>
        <dbReference type="ARBA" id="ARBA00022801"/>
    </source>
</evidence>